<name>A0A6C0K3E7_9ZZZZ</name>
<sequence length="153" mass="18236">MSKQEWIFYDSHFAQHLGLDGIVLYPFILIAKKQCDAQPSLLKHELTHVHQVKSLGFCTFYAKYFYYIVQNLLKSGNFNTAFIENEFEYEAYGIENEPLTDDEIIEIGCDMPRTDKEWFKNKNQTHIQACNKNKNKKNKYDRKYTLRLISYKK</sequence>
<protein>
    <recommendedName>
        <fullName evidence="2">DUF4157 domain-containing protein</fullName>
    </recommendedName>
</protein>
<organism evidence="1">
    <name type="scientific">viral metagenome</name>
    <dbReference type="NCBI Taxonomy" id="1070528"/>
    <lineage>
        <taxon>unclassified sequences</taxon>
        <taxon>metagenomes</taxon>
        <taxon>organismal metagenomes</taxon>
    </lineage>
</organism>
<dbReference type="EMBL" id="MN740771">
    <property type="protein sequence ID" value="QHU10738.1"/>
    <property type="molecule type" value="Genomic_DNA"/>
</dbReference>
<reference evidence="1" key="1">
    <citation type="journal article" date="2020" name="Nature">
        <title>Giant virus diversity and host interactions through global metagenomics.</title>
        <authorList>
            <person name="Schulz F."/>
            <person name="Roux S."/>
            <person name="Paez-Espino D."/>
            <person name="Jungbluth S."/>
            <person name="Walsh D.A."/>
            <person name="Denef V.J."/>
            <person name="McMahon K.D."/>
            <person name="Konstantinidis K.T."/>
            <person name="Eloe-Fadrosh E.A."/>
            <person name="Kyrpides N.C."/>
            <person name="Woyke T."/>
        </authorList>
    </citation>
    <scope>NUCLEOTIDE SEQUENCE</scope>
    <source>
        <strain evidence="1">GVMAG-S-1101165-83</strain>
    </source>
</reference>
<evidence type="ECO:0008006" key="2">
    <source>
        <dbReference type="Google" id="ProtNLM"/>
    </source>
</evidence>
<accession>A0A6C0K3E7</accession>
<evidence type="ECO:0000313" key="1">
    <source>
        <dbReference type="EMBL" id="QHU10738.1"/>
    </source>
</evidence>
<dbReference type="AlphaFoldDB" id="A0A6C0K3E7"/>
<proteinExistence type="predicted"/>